<organism evidence="2 3">
    <name type="scientific">Saccharopolyspora gregorii</name>
    <dbReference type="NCBI Taxonomy" id="33914"/>
    <lineage>
        <taxon>Bacteria</taxon>
        <taxon>Bacillati</taxon>
        <taxon>Actinomycetota</taxon>
        <taxon>Actinomycetes</taxon>
        <taxon>Pseudonocardiales</taxon>
        <taxon>Pseudonocardiaceae</taxon>
        <taxon>Saccharopolyspora</taxon>
    </lineage>
</organism>
<dbReference type="Proteomes" id="UP001500483">
    <property type="component" value="Unassembled WGS sequence"/>
</dbReference>
<feature type="compositionally biased region" description="Low complexity" evidence="1">
    <location>
        <begin position="26"/>
        <end position="39"/>
    </location>
</feature>
<feature type="compositionally biased region" description="Basic residues" evidence="1">
    <location>
        <begin position="66"/>
        <end position="83"/>
    </location>
</feature>
<sequence>MALAWLRTTPHDADHIGALPTPANPPVADTPAPLAAPATGRGGPPAGEGPVRANGIGRTAATPMRHAGRRRPGPARPPGSRRPRAGDQRSERRKARHRCGEKDSTPCRGAFESRTATTPGAVPTSTQLLSSPL</sequence>
<accession>A0ABP6S0T0</accession>
<proteinExistence type="predicted"/>
<protein>
    <submittedName>
        <fullName evidence="2">Uncharacterized protein</fullName>
    </submittedName>
</protein>
<feature type="region of interest" description="Disordered" evidence="1">
    <location>
        <begin position="1"/>
        <end position="133"/>
    </location>
</feature>
<feature type="compositionally biased region" description="Polar residues" evidence="1">
    <location>
        <begin position="114"/>
        <end position="133"/>
    </location>
</feature>
<comment type="caution">
    <text evidence="2">The sequence shown here is derived from an EMBL/GenBank/DDBJ whole genome shotgun (WGS) entry which is preliminary data.</text>
</comment>
<evidence type="ECO:0000313" key="3">
    <source>
        <dbReference type="Proteomes" id="UP001500483"/>
    </source>
</evidence>
<reference evidence="3" key="1">
    <citation type="journal article" date="2019" name="Int. J. Syst. Evol. Microbiol.">
        <title>The Global Catalogue of Microorganisms (GCM) 10K type strain sequencing project: providing services to taxonomists for standard genome sequencing and annotation.</title>
        <authorList>
            <consortium name="The Broad Institute Genomics Platform"/>
            <consortium name="The Broad Institute Genome Sequencing Center for Infectious Disease"/>
            <person name="Wu L."/>
            <person name="Ma J."/>
        </authorList>
    </citation>
    <scope>NUCLEOTIDE SEQUENCE [LARGE SCALE GENOMIC DNA]</scope>
    <source>
        <strain evidence="3">JCM 9687</strain>
    </source>
</reference>
<gene>
    <name evidence="2" type="ORF">GCM10020366_63540</name>
</gene>
<name>A0ABP6S0T0_9PSEU</name>
<evidence type="ECO:0000256" key="1">
    <source>
        <dbReference type="SAM" id="MobiDB-lite"/>
    </source>
</evidence>
<keyword evidence="3" id="KW-1185">Reference proteome</keyword>
<dbReference type="EMBL" id="BAAAYK010000038">
    <property type="protein sequence ID" value="GAA3365072.1"/>
    <property type="molecule type" value="Genomic_DNA"/>
</dbReference>
<evidence type="ECO:0000313" key="2">
    <source>
        <dbReference type="EMBL" id="GAA3365072.1"/>
    </source>
</evidence>